<sequence>MVLAQDMVLASHPQSASTDDATEPSAKRRRRPPSSSSSSSFPTPAQAPPSATQSRSQSLLSLLSSLPPTSPPLPLPLQLSALLCFHPSPPSPAATVSAILSHTSSPSISCPPSLLRELLLAACSALHPSSAPGLAGSQTISALLSLPPSLSAPALPHFLPSPAHPTPLVPLSLSLRYLLPDPSPDSMHPDLLLPLITSPTCPADLALPLLLSLSSSLSSLPALASPPFPAPPPPPTYGSSLRSALLPSLSHHSALRSALLSFLSSPPPSHSLPPLIFAYTSAVRALGLGSGSSPGSGSEHVSAAAAALSSLSASSFSLPGVPEALLSCLFHVAALYPPIGDSATAHSIISSTSVRSLASALATLFSKALSAPPETVSFYAQAAIHFSALDGRSLLPLLSPPSLPPSLPPPPSPKLERPLTSVSRWLMHGCASNSAVSDDDRLAVIAAACDPQVAAAHPAAAVKAARHMGFEGMPAVFAEVRRRVADDQPIPDTAGPHVASVVSSAVRQLVGSRRTSNSTGVPRPPVTSLDVDAAVRSLPPNPPLPALQHALLLVHYALSYRLRLFSLPPPRNSPLYATDPTTLPLDSLMSSCRQRWPAFHPEFKAACLATRKDLAPSAAREERLAASGRWGAQLLQYELQRGGGFNGAAPLNPSALSSESAPGLFVAPPPGAGRPRPPPPPRAVAKLIQACLWSASHDTSGDAAARLFFQSRADPLLAPSVDAAAAGAIVSKRRDGGGVKGGMDEASLVCDPLTLLRCDADGVWRRSGLRRIWVFLLGKYVSRNGGEAEGVGAQQQAAQFLLCRDIILVKCLLKGIVRYRVEVGEDAELDSLLRSVATRSPALLAQLLPRIGGEEAEVLLERAPSMANAANSACVVDLIENGSAGLGLDRVLQVVTFGLRIAGEGGGGAGLSGAKKRLAEISCNVLYNSVEQLVAGGGGGTESDERARSAAWKLLESMAGEKVLAGNKDVRVMIVRSLAKVIQNMVALQAKYGKEKGVAGGGTGGISAGEAEGCLVAIAKLLEKVKSTIRALGVQTS</sequence>
<feature type="compositionally biased region" description="Low complexity" evidence="1">
    <location>
        <begin position="33"/>
        <end position="58"/>
    </location>
</feature>
<reference evidence="2 3" key="1">
    <citation type="journal article" date="2023" name="Commun. Biol.">
        <title>Genome analysis of Parmales, the sister group of diatoms, reveals the evolutionary specialization of diatoms from phago-mixotrophs to photoautotrophs.</title>
        <authorList>
            <person name="Ban H."/>
            <person name="Sato S."/>
            <person name="Yoshikawa S."/>
            <person name="Yamada K."/>
            <person name="Nakamura Y."/>
            <person name="Ichinomiya M."/>
            <person name="Sato N."/>
            <person name="Blanc-Mathieu R."/>
            <person name="Endo H."/>
            <person name="Kuwata A."/>
            <person name="Ogata H."/>
        </authorList>
    </citation>
    <scope>NUCLEOTIDE SEQUENCE [LARGE SCALE GENOMIC DNA]</scope>
</reference>
<name>A0ABQ6MEL1_9STRA</name>
<evidence type="ECO:0000313" key="2">
    <source>
        <dbReference type="EMBL" id="GMI24571.1"/>
    </source>
</evidence>
<protein>
    <submittedName>
        <fullName evidence="2">Uncharacterized protein</fullName>
    </submittedName>
</protein>
<dbReference type="Proteomes" id="UP001165060">
    <property type="component" value="Unassembled WGS sequence"/>
</dbReference>
<accession>A0ABQ6MEL1</accession>
<comment type="caution">
    <text evidence="2">The sequence shown here is derived from an EMBL/GenBank/DDBJ whole genome shotgun (WGS) entry which is preliminary data.</text>
</comment>
<dbReference type="EMBL" id="BRYB01004029">
    <property type="protein sequence ID" value="GMI24571.1"/>
    <property type="molecule type" value="Genomic_DNA"/>
</dbReference>
<proteinExistence type="predicted"/>
<evidence type="ECO:0000256" key="1">
    <source>
        <dbReference type="SAM" id="MobiDB-lite"/>
    </source>
</evidence>
<gene>
    <name evidence="2" type="ORF">TeGR_g5833</name>
</gene>
<feature type="region of interest" description="Disordered" evidence="1">
    <location>
        <begin position="1"/>
        <end position="58"/>
    </location>
</feature>
<keyword evidence="3" id="KW-1185">Reference proteome</keyword>
<organism evidence="2 3">
    <name type="scientific">Tetraparma gracilis</name>
    <dbReference type="NCBI Taxonomy" id="2962635"/>
    <lineage>
        <taxon>Eukaryota</taxon>
        <taxon>Sar</taxon>
        <taxon>Stramenopiles</taxon>
        <taxon>Ochrophyta</taxon>
        <taxon>Bolidophyceae</taxon>
        <taxon>Parmales</taxon>
        <taxon>Triparmaceae</taxon>
        <taxon>Tetraparma</taxon>
    </lineage>
</organism>
<evidence type="ECO:0000313" key="3">
    <source>
        <dbReference type="Proteomes" id="UP001165060"/>
    </source>
</evidence>